<organism evidence="2">
    <name type="scientific">hydrothermal vent metagenome</name>
    <dbReference type="NCBI Taxonomy" id="652676"/>
    <lineage>
        <taxon>unclassified sequences</taxon>
        <taxon>metagenomes</taxon>
        <taxon>ecological metagenomes</taxon>
    </lineage>
</organism>
<keyword evidence="1" id="KW-0812">Transmembrane</keyword>
<dbReference type="EMBL" id="UOEJ01000010">
    <property type="protein sequence ID" value="VAV90467.1"/>
    <property type="molecule type" value="Genomic_DNA"/>
</dbReference>
<protein>
    <submittedName>
        <fullName evidence="2">Uncharacterized protein</fullName>
    </submittedName>
</protein>
<reference evidence="2" key="1">
    <citation type="submission" date="2018-06" db="EMBL/GenBank/DDBJ databases">
        <authorList>
            <person name="Zhirakovskaya E."/>
        </authorList>
    </citation>
    <scope>NUCLEOTIDE SEQUENCE</scope>
</reference>
<evidence type="ECO:0000313" key="2">
    <source>
        <dbReference type="EMBL" id="VAV90467.1"/>
    </source>
</evidence>
<proteinExistence type="predicted"/>
<feature type="transmembrane region" description="Helical" evidence="1">
    <location>
        <begin position="20"/>
        <end position="38"/>
    </location>
</feature>
<sequence>MTKLTEKERQSHKKYMREIIPIAVIYMVMIFGSVYFLKDLKDTIWAYPLAIGPLIPIYFIIRSVVNFAKRSDELMRKLYGESAVITLLIVIFSGFTYGLLMNVGLPQPDIFVAASIICPLYFIVFAVLRRRYGIDGCGIY</sequence>
<feature type="transmembrane region" description="Helical" evidence="1">
    <location>
        <begin position="82"/>
        <end position="104"/>
    </location>
</feature>
<gene>
    <name evidence="2" type="ORF">MNBD_ALPHA01-1258</name>
</gene>
<keyword evidence="1" id="KW-1133">Transmembrane helix</keyword>
<feature type="transmembrane region" description="Helical" evidence="1">
    <location>
        <begin position="110"/>
        <end position="128"/>
    </location>
</feature>
<dbReference type="AlphaFoldDB" id="A0A3B0RFE5"/>
<keyword evidence="1" id="KW-0472">Membrane</keyword>
<name>A0A3B0RFE5_9ZZZZ</name>
<feature type="transmembrane region" description="Helical" evidence="1">
    <location>
        <begin position="44"/>
        <end position="61"/>
    </location>
</feature>
<evidence type="ECO:0000256" key="1">
    <source>
        <dbReference type="SAM" id="Phobius"/>
    </source>
</evidence>
<accession>A0A3B0RFE5</accession>